<accession>A0ABY8CDI1</accession>
<evidence type="ECO:0000313" key="3">
    <source>
        <dbReference type="Proteomes" id="UP001218034"/>
    </source>
</evidence>
<reference evidence="2 3" key="1">
    <citation type="submission" date="2022-09" db="EMBL/GenBank/DDBJ databases">
        <title>Xylan utilization by haloarchaea-nanohaloarchaea associations.</title>
        <authorList>
            <person name="Yakimov M."/>
        </authorList>
    </citation>
    <scope>NUCLEOTIDE SEQUENCE [LARGE SCALE GENOMIC DNA]</scope>
    <source>
        <strain evidence="2 3">SVXNc</strain>
    </source>
</reference>
<gene>
    <name evidence="2" type="ORF">SVXNc_0239</name>
</gene>
<proteinExistence type="predicted"/>
<feature type="region of interest" description="Disordered" evidence="1">
    <location>
        <begin position="153"/>
        <end position="186"/>
    </location>
</feature>
<name>A0ABY8CDI1_9ARCH</name>
<dbReference type="Proteomes" id="UP001218034">
    <property type="component" value="Chromosome"/>
</dbReference>
<feature type="compositionally biased region" description="Basic and acidic residues" evidence="1">
    <location>
        <begin position="158"/>
        <end position="167"/>
    </location>
</feature>
<keyword evidence="3" id="KW-1185">Reference proteome</keyword>
<protein>
    <submittedName>
        <fullName evidence="2">Uncharacterized protein</fullName>
    </submittedName>
</protein>
<organism evidence="2 3">
    <name type="scientific">Candidatus Nanohalococcus occultus</name>
    <dbReference type="NCBI Taxonomy" id="2978047"/>
    <lineage>
        <taxon>Archaea</taxon>
        <taxon>Candidatus Nanohalarchaeota</taxon>
        <taxon>Candidatus Nanohalarchaeota incertae sedis</taxon>
        <taxon>Candidatus Nanohalococcus</taxon>
    </lineage>
</organism>
<sequence length="208" mass="23185">MTTAYSFGALATDTSKTTDGNVSFRIGLLNAGNDTLEIDMGHRGLENGEIHFPNRIRLEPSEVSSESRTGWISVGPDRYVKPRWINFYVETTDSSDDEFSVLAEARKPGISSAQIAPRIVQVREFAYTLDYTEERFSKGEQDSQNAPELFQLESQQDEQNKSERDKQNVIIGTQRTESKNEGENGSGVATPVLLAIAAVSIIYLWRSL</sequence>
<dbReference type="EMBL" id="CP104395">
    <property type="protein sequence ID" value="WEL19267.1"/>
    <property type="molecule type" value="Genomic_DNA"/>
</dbReference>
<evidence type="ECO:0000313" key="2">
    <source>
        <dbReference type="EMBL" id="WEL19267.1"/>
    </source>
</evidence>
<evidence type="ECO:0000256" key="1">
    <source>
        <dbReference type="SAM" id="MobiDB-lite"/>
    </source>
</evidence>